<keyword evidence="8" id="KW-0539">Nucleus</keyword>
<feature type="compositionally biased region" description="Basic and acidic residues" evidence="11">
    <location>
        <begin position="16"/>
        <end position="40"/>
    </location>
</feature>
<dbReference type="SMART" id="SM01362">
    <property type="entry name" value="DUF663"/>
    <property type="match status" value="1"/>
</dbReference>
<keyword evidence="14" id="KW-1185">Reference proteome</keyword>
<dbReference type="GO" id="GO:0003924">
    <property type="term" value="F:GTPase activity"/>
    <property type="evidence" value="ECO:0007669"/>
    <property type="project" value="InterPro"/>
</dbReference>
<dbReference type="GO" id="GO:0000462">
    <property type="term" value="P:maturation of SSU-rRNA from tricistronic rRNA transcript (SSU-rRNA, 5.8S rRNA, LSU-rRNA)"/>
    <property type="evidence" value="ECO:0007669"/>
    <property type="project" value="TreeGrafter"/>
</dbReference>
<keyword evidence="7" id="KW-0342">GTP-binding</keyword>
<keyword evidence="13" id="KW-0648">Protein biosynthesis</keyword>
<dbReference type="GO" id="GO:0000479">
    <property type="term" value="P:endonucleolytic cleavage of tricistronic rRNA transcript (SSU-rRNA, 5.8S rRNA, LSU-rRNA)"/>
    <property type="evidence" value="ECO:0007669"/>
    <property type="project" value="TreeGrafter"/>
</dbReference>
<feature type="compositionally biased region" description="Acidic residues" evidence="11">
    <location>
        <begin position="349"/>
        <end position="365"/>
    </location>
</feature>
<comment type="subcellular location">
    <subcellularLocation>
        <location evidence="1">Nucleus</location>
        <location evidence="1">Nucleolus</location>
    </subcellularLocation>
</comment>
<dbReference type="InterPro" id="IPR039761">
    <property type="entry name" value="Bms1/Tsr1"/>
</dbReference>
<evidence type="ECO:0000256" key="8">
    <source>
        <dbReference type="ARBA" id="ARBA00023242"/>
    </source>
</evidence>
<feature type="compositionally biased region" description="Basic and acidic residues" evidence="11">
    <location>
        <begin position="974"/>
        <end position="1015"/>
    </location>
</feature>
<dbReference type="InterPro" id="IPR027417">
    <property type="entry name" value="P-loop_NTPase"/>
</dbReference>
<evidence type="ECO:0000256" key="4">
    <source>
        <dbReference type="ARBA" id="ARBA00022741"/>
    </source>
</evidence>
<dbReference type="PROSITE" id="PS51714">
    <property type="entry name" value="G_BMS1"/>
    <property type="match status" value="1"/>
</dbReference>
<dbReference type="InterPro" id="IPR007034">
    <property type="entry name" value="BMS1_TSR1_C"/>
</dbReference>
<comment type="similarity">
    <text evidence="10">Belongs to the TRAFAC class translation factor GTPase superfamily. Bms1-like GTPase family. BMS1 subfamily.</text>
</comment>
<dbReference type="InParanoid" id="Q24DE4"/>
<feature type="compositionally biased region" description="Basic and acidic residues" evidence="11">
    <location>
        <begin position="329"/>
        <end position="340"/>
    </location>
</feature>
<evidence type="ECO:0000313" key="13">
    <source>
        <dbReference type="EMBL" id="EAS05797.2"/>
    </source>
</evidence>
<dbReference type="PANTHER" id="PTHR12858">
    <property type="entry name" value="RIBOSOME BIOGENESIS PROTEIN"/>
    <property type="match status" value="1"/>
</dbReference>
<evidence type="ECO:0000256" key="9">
    <source>
        <dbReference type="ARBA" id="ARBA00049117"/>
    </source>
</evidence>
<feature type="region of interest" description="Disordered" evidence="11">
    <location>
        <begin position="329"/>
        <end position="381"/>
    </location>
</feature>
<dbReference type="EMBL" id="GG662329">
    <property type="protein sequence ID" value="EAS05797.2"/>
    <property type="molecule type" value="Genomic_DNA"/>
</dbReference>
<feature type="region of interest" description="Disordered" evidence="11">
    <location>
        <begin position="974"/>
        <end position="1031"/>
    </location>
</feature>
<dbReference type="GO" id="GO:0005525">
    <property type="term" value="F:GTP binding"/>
    <property type="evidence" value="ECO:0007669"/>
    <property type="project" value="UniProtKB-KW"/>
</dbReference>
<dbReference type="InterPro" id="IPR000795">
    <property type="entry name" value="T_Tr_GTP-bd_dom"/>
</dbReference>
<evidence type="ECO:0000256" key="11">
    <source>
        <dbReference type="SAM" id="MobiDB-lite"/>
    </source>
</evidence>
<accession>Q24DE4</accession>
<gene>
    <name evidence="13" type="ORF">TTHERM_01262830</name>
</gene>
<evidence type="ECO:0000256" key="6">
    <source>
        <dbReference type="ARBA" id="ARBA00022840"/>
    </source>
</evidence>
<feature type="region of interest" description="Disordered" evidence="11">
    <location>
        <begin position="583"/>
        <end position="616"/>
    </location>
</feature>
<evidence type="ECO:0000259" key="12">
    <source>
        <dbReference type="PROSITE" id="PS51714"/>
    </source>
</evidence>
<dbReference type="GO" id="GO:0034511">
    <property type="term" value="F:U3 snoRNA binding"/>
    <property type="evidence" value="ECO:0007669"/>
    <property type="project" value="TreeGrafter"/>
</dbReference>
<evidence type="ECO:0000313" key="14">
    <source>
        <dbReference type="Proteomes" id="UP000009168"/>
    </source>
</evidence>
<feature type="compositionally biased region" description="Basic and acidic residues" evidence="11">
    <location>
        <begin position="366"/>
        <end position="376"/>
    </location>
</feature>
<dbReference type="GO" id="GO:0032040">
    <property type="term" value="C:small-subunit processome"/>
    <property type="evidence" value="ECO:0007669"/>
    <property type="project" value="UniProtKB-ARBA"/>
</dbReference>
<evidence type="ECO:0000256" key="7">
    <source>
        <dbReference type="ARBA" id="ARBA00023134"/>
    </source>
</evidence>
<reference evidence="14" key="1">
    <citation type="journal article" date="2006" name="PLoS Biol.">
        <title>Macronuclear genome sequence of the ciliate Tetrahymena thermophila, a model eukaryote.</title>
        <authorList>
            <person name="Eisen J.A."/>
            <person name="Coyne R.S."/>
            <person name="Wu M."/>
            <person name="Wu D."/>
            <person name="Thiagarajan M."/>
            <person name="Wortman J.R."/>
            <person name="Badger J.H."/>
            <person name="Ren Q."/>
            <person name="Amedeo P."/>
            <person name="Jones K.M."/>
            <person name="Tallon L.J."/>
            <person name="Delcher A.L."/>
            <person name="Salzberg S.L."/>
            <person name="Silva J.C."/>
            <person name="Haas B.J."/>
            <person name="Majoros W.H."/>
            <person name="Farzad M."/>
            <person name="Carlton J.M."/>
            <person name="Smith R.K. Jr."/>
            <person name="Garg J."/>
            <person name="Pearlman R.E."/>
            <person name="Karrer K.M."/>
            <person name="Sun L."/>
            <person name="Manning G."/>
            <person name="Elde N.C."/>
            <person name="Turkewitz A.P."/>
            <person name="Asai D.J."/>
            <person name="Wilkes D.E."/>
            <person name="Wang Y."/>
            <person name="Cai H."/>
            <person name="Collins K."/>
            <person name="Stewart B.A."/>
            <person name="Lee S.R."/>
            <person name="Wilamowska K."/>
            <person name="Weinberg Z."/>
            <person name="Ruzzo W.L."/>
            <person name="Wloga D."/>
            <person name="Gaertig J."/>
            <person name="Frankel J."/>
            <person name="Tsao C.-C."/>
            <person name="Gorovsky M.A."/>
            <person name="Keeling P.J."/>
            <person name="Waller R.F."/>
            <person name="Patron N.J."/>
            <person name="Cherry J.M."/>
            <person name="Stover N.A."/>
            <person name="Krieger C.J."/>
            <person name="del Toro C."/>
            <person name="Ryder H.F."/>
            <person name="Williamson S.C."/>
            <person name="Barbeau R.A."/>
            <person name="Hamilton E.P."/>
            <person name="Orias E."/>
        </authorList>
    </citation>
    <scope>NUCLEOTIDE SEQUENCE [LARGE SCALE GENOMIC DNA]</scope>
    <source>
        <strain evidence="14">SB210</strain>
    </source>
</reference>
<dbReference type="Gene3D" id="3.40.50.300">
    <property type="entry name" value="P-loop containing nucleotide triphosphate hydrolases"/>
    <property type="match status" value="1"/>
</dbReference>
<organism evidence="13 14">
    <name type="scientific">Tetrahymena thermophila (strain SB210)</name>
    <dbReference type="NCBI Taxonomy" id="312017"/>
    <lineage>
        <taxon>Eukaryota</taxon>
        <taxon>Sar</taxon>
        <taxon>Alveolata</taxon>
        <taxon>Ciliophora</taxon>
        <taxon>Intramacronucleata</taxon>
        <taxon>Oligohymenophorea</taxon>
        <taxon>Hymenostomatida</taxon>
        <taxon>Tetrahymenina</taxon>
        <taxon>Tetrahymenidae</taxon>
        <taxon>Tetrahymena</taxon>
    </lineage>
</organism>
<feature type="compositionally biased region" description="Polar residues" evidence="11">
    <location>
        <begin position="1"/>
        <end position="13"/>
    </location>
</feature>
<keyword evidence="3" id="KW-0597">Phosphoprotein</keyword>
<dbReference type="eggNOG" id="KOG1951">
    <property type="taxonomic scope" value="Eukaryota"/>
</dbReference>
<feature type="compositionally biased region" description="Acidic residues" evidence="11">
    <location>
        <begin position="583"/>
        <end position="593"/>
    </location>
</feature>
<protein>
    <submittedName>
        <fullName evidence="13">Elongation factor Tu GTP-binding domain protein</fullName>
    </submittedName>
</protein>
<dbReference type="AlphaFoldDB" id="Q24DE4"/>
<feature type="region of interest" description="Disordered" evidence="11">
    <location>
        <begin position="1"/>
        <end position="64"/>
    </location>
</feature>
<evidence type="ECO:0000256" key="1">
    <source>
        <dbReference type="ARBA" id="ARBA00004604"/>
    </source>
</evidence>
<feature type="compositionally biased region" description="Basic and acidic residues" evidence="11">
    <location>
        <begin position="51"/>
        <end position="60"/>
    </location>
</feature>
<keyword evidence="6" id="KW-0067">ATP-binding</keyword>
<dbReference type="PANTHER" id="PTHR12858:SF2">
    <property type="entry name" value="RIBOSOME BIOGENESIS PROTEIN BMS1 HOMOLOG"/>
    <property type="match status" value="1"/>
</dbReference>
<keyword evidence="2" id="KW-0690">Ribosome biogenesis</keyword>
<dbReference type="SMART" id="SM00785">
    <property type="entry name" value="AARP2CN"/>
    <property type="match status" value="1"/>
</dbReference>
<dbReference type="GO" id="GO:0005654">
    <property type="term" value="C:nucleoplasm"/>
    <property type="evidence" value="ECO:0007669"/>
    <property type="project" value="UniProtKB-ARBA"/>
</dbReference>
<dbReference type="STRING" id="312017.Q24DE4"/>
<dbReference type="GO" id="GO:0030686">
    <property type="term" value="C:90S preribosome"/>
    <property type="evidence" value="ECO:0007669"/>
    <property type="project" value="TreeGrafter"/>
</dbReference>
<sequence>MEISDNDSVLSSDNENDVKLKGFDKNLKKDEDSDADDQKKVLASSKAKEKKIKESEEGEKKPKKIHLRKDKGYADYLIAEEDTSDLPPVTVIVQGPKQSGKTTLIKSLVKTYTKHSIQNVKGPITVRANKKRRITIIECPNDISGMIDMAKIADIAIILVDASIGFEMETFEFLSLLRAHGFPSIMGVLTHTDFFKDNKQLRKTKKKYKARFEHEVGNDSKLFYLSGMKYGQYLKREVLNLSRMIGVMKVQPVPWKQTHPFIVPDRYEHSREGSKVEDNELVDVSFYGWIKGSTFRLNNKIHIVGLGDYEIDSTDIIEDPVPVVEVKVHEDKKKKEEGSGKQDGQSDGSEGDDESSEESEDEEENKQEGKKEEPKIKKIKQKRTLKQSEKIVYAPFSNLGFLNYEKSGGYITIPDEHVVFTKKNQQDVYDDNGELIEQQEDEDLGEGVKMVRDLQDMKKTLNEKLDEDDDVELLDGIELGEQKKNILEFTAEEKKKLDFKEKQKEIVNLKHKTKDLNQIANAIEQQQSVMATDLQDLIYGKTDKKICNFDSSNFRSKELYTRDLYKALVKCKFMAGSLIEEEAPEELDSDAEEEQLKKKKEQEEAEKLQQQEVDPAEKQKEIDQFMDSYLGILKKGAYVKMTIRNIQFKHFRNFKPEHPLVLTRINPGEDNFGFLKVRIKKHRWYNSLLKTLDPLIFSIGWRRYQSIPYFVSQQSDARMRYLKYTPQYEYCDAVFYGNFAPQNTGFVCTQSLNNKLEKFRICATGEVLELNHTFDIVKKLKLVGEPFKIYKNSAFIKGMFNSFLEVSKFEGAQIKTPSGIRGQIKKAVKEGPDGSFRATFEDKIVMSDLVFMRTWYKVPLEKFYNPIISYEKTRLMKTTWELRKMLNIDVKQKVDSEYQEIERTEKKFNPLLIPKNLEENLPFKSKQKVKLLSKKEKLAKAESKIPIKELTSEEDKKVFALIQRLNTIKKEKLAQKAQKTEEKNKVKQARTEGEKKKFQAAKKEYEKEKNKEKFTKKAKMAQKAANGGESD</sequence>
<dbReference type="InterPro" id="IPR030387">
    <property type="entry name" value="G_Bms1/Tsr1_dom"/>
</dbReference>
<dbReference type="FunCoup" id="Q24DE4">
    <property type="interactions" value="639"/>
</dbReference>
<dbReference type="KEGG" id="tet:TTHERM_01262830"/>
<dbReference type="InterPro" id="IPR012948">
    <property type="entry name" value="AARP2CN"/>
</dbReference>
<dbReference type="Pfam" id="PF04950">
    <property type="entry name" value="RIBIOP_C"/>
    <property type="match status" value="1"/>
</dbReference>
<name>Q24DE4_TETTS</name>
<dbReference type="Pfam" id="PF00009">
    <property type="entry name" value="GTP_EFTU"/>
    <property type="match status" value="1"/>
</dbReference>
<dbReference type="RefSeq" id="XP_001026042.2">
    <property type="nucleotide sequence ID" value="XM_001026042.2"/>
</dbReference>
<comment type="catalytic activity">
    <reaction evidence="9">
        <text>GTP + H2O = GDP + phosphate + H(+)</text>
        <dbReference type="Rhea" id="RHEA:19669"/>
        <dbReference type="ChEBI" id="CHEBI:15377"/>
        <dbReference type="ChEBI" id="CHEBI:15378"/>
        <dbReference type="ChEBI" id="CHEBI:37565"/>
        <dbReference type="ChEBI" id="CHEBI:43474"/>
        <dbReference type="ChEBI" id="CHEBI:58189"/>
    </reaction>
    <physiologicalReaction direction="left-to-right" evidence="9">
        <dbReference type="Rhea" id="RHEA:19670"/>
    </physiologicalReaction>
</comment>
<feature type="compositionally biased region" description="Basic and acidic residues" evidence="11">
    <location>
        <begin position="594"/>
        <end position="616"/>
    </location>
</feature>
<dbReference type="OrthoDB" id="10260897at2759"/>
<feature type="domain" description="Bms1-type G" evidence="12">
    <location>
        <begin position="86"/>
        <end position="251"/>
    </location>
</feature>
<evidence type="ECO:0000256" key="10">
    <source>
        <dbReference type="ARBA" id="ARBA00061391"/>
    </source>
</evidence>
<evidence type="ECO:0000256" key="5">
    <source>
        <dbReference type="ARBA" id="ARBA00022801"/>
    </source>
</evidence>
<dbReference type="SUPFAM" id="SSF52540">
    <property type="entry name" value="P-loop containing nucleoside triphosphate hydrolases"/>
    <property type="match status" value="1"/>
</dbReference>
<dbReference type="Proteomes" id="UP000009168">
    <property type="component" value="Unassembled WGS sequence"/>
</dbReference>
<keyword evidence="5" id="KW-0378">Hydrolase</keyword>
<dbReference type="GO" id="GO:0003746">
    <property type="term" value="F:translation elongation factor activity"/>
    <property type="evidence" value="ECO:0007669"/>
    <property type="project" value="UniProtKB-KW"/>
</dbReference>
<dbReference type="HOGENOM" id="CLU_002486_0_1_1"/>
<dbReference type="GeneID" id="7835486"/>
<evidence type="ECO:0000256" key="3">
    <source>
        <dbReference type="ARBA" id="ARBA00022553"/>
    </source>
</evidence>
<keyword evidence="4" id="KW-0547">Nucleotide-binding</keyword>
<dbReference type="FunFam" id="3.40.50.300:FF:000105">
    <property type="entry name" value="BMS1 ribosome biogenesis factor"/>
    <property type="match status" value="1"/>
</dbReference>
<proteinExistence type="inferred from homology"/>
<evidence type="ECO:0000256" key="2">
    <source>
        <dbReference type="ARBA" id="ARBA00022517"/>
    </source>
</evidence>
<dbReference type="GO" id="GO:0005524">
    <property type="term" value="F:ATP binding"/>
    <property type="evidence" value="ECO:0007669"/>
    <property type="project" value="UniProtKB-KW"/>
</dbReference>
<dbReference type="Pfam" id="PF08142">
    <property type="entry name" value="AARP2CN"/>
    <property type="match status" value="1"/>
</dbReference>
<keyword evidence="13" id="KW-0251">Elongation factor</keyword>